<dbReference type="EMBL" id="MN740570">
    <property type="protein sequence ID" value="QHU34402.1"/>
    <property type="molecule type" value="Genomic_DNA"/>
</dbReference>
<dbReference type="AlphaFoldDB" id="A0A6C0LYR6"/>
<reference evidence="1" key="1">
    <citation type="journal article" date="2020" name="Nature">
        <title>Giant virus diversity and host interactions through global metagenomics.</title>
        <authorList>
            <person name="Schulz F."/>
            <person name="Roux S."/>
            <person name="Paez-Espino D."/>
            <person name="Jungbluth S."/>
            <person name="Walsh D.A."/>
            <person name="Denef V.J."/>
            <person name="McMahon K.D."/>
            <person name="Konstantinidis K.T."/>
            <person name="Eloe-Fadrosh E.A."/>
            <person name="Kyrpides N.C."/>
            <person name="Woyke T."/>
        </authorList>
    </citation>
    <scope>NUCLEOTIDE SEQUENCE</scope>
    <source>
        <strain evidence="1">GVMAG-S-1016713-123</strain>
    </source>
</reference>
<sequence length="72" mass="8220">MPAIPYFSKGTTYASGASTFIFEYNKKCVVSVQKSFQKSIPKPIPKPDYKKKTLIQRSPSWNVLSEWGKSWS</sequence>
<name>A0A6C0LYR6_9ZZZZ</name>
<accession>A0A6C0LYR6</accession>
<protein>
    <submittedName>
        <fullName evidence="1">Uncharacterized protein</fullName>
    </submittedName>
</protein>
<proteinExistence type="predicted"/>
<evidence type="ECO:0000313" key="1">
    <source>
        <dbReference type="EMBL" id="QHU34402.1"/>
    </source>
</evidence>
<organism evidence="1">
    <name type="scientific">viral metagenome</name>
    <dbReference type="NCBI Taxonomy" id="1070528"/>
    <lineage>
        <taxon>unclassified sequences</taxon>
        <taxon>metagenomes</taxon>
        <taxon>organismal metagenomes</taxon>
    </lineage>
</organism>